<evidence type="ECO:0000259" key="1">
    <source>
        <dbReference type="SMART" id="SM00849"/>
    </source>
</evidence>
<reference evidence="2 3" key="1">
    <citation type="submission" date="2014-08" db="EMBL/GenBank/DDBJ databases">
        <authorList>
            <person name="Wibberg D."/>
        </authorList>
    </citation>
    <scope>NUCLEOTIDE SEQUENCE [LARGE SCALE GENOMIC DNA]</scope>
    <source>
        <strain evidence="3">ING2-E5B</strain>
    </source>
</reference>
<dbReference type="AlphaFoldDB" id="A0A098BZS7"/>
<proteinExistence type="predicted"/>
<dbReference type="STRING" id="1562970.ING2E5B_0911"/>
<dbReference type="InterPro" id="IPR001279">
    <property type="entry name" value="Metallo-B-lactamas"/>
</dbReference>
<dbReference type="Gene3D" id="3.60.15.10">
    <property type="entry name" value="Ribonuclease Z/Hydroxyacylglutathione hydrolase-like"/>
    <property type="match status" value="1"/>
</dbReference>
<accession>A0A098BZS7</accession>
<dbReference type="EMBL" id="LN515532">
    <property type="protein sequence ID" value="CEA15673.1"/>
    <property type="molecule type" value="Genomic_DNA"/>
</dbReference>
<dbReference type="SMART" id="SM00849">
    <property type="entry name" value="Lactamase_B"/>
    <property type="match status" value="1"/>
</dbReference>
<keyword evidence="3" id="KW-1185">Reference proteome</keyword>
<dbReference type="Proteomes" id="UP000032417">
    <property type="component" value="Chromosome 1"/>
</dbReference>
<dbReference type="HOGENOM" id="CLU_030571_0_1_10"/>
<dbReference type="InterPro" id="IPR036866">
    <property type="entry name" value="RibonucZ/Hydroxyglut_hydro"/>
</dbReference>
<evidence type="ECO:0000313" key="2">
    <source>
        <dbReference type="EMBL" id="CEA15673.1"/>
    </source>
</evidence>
<protein>
    <submittedName>
        <fullName evidence="2">Metallo-beta-lactamase superfamily protein</fullName>
    </submittedName>
</protein>
<organism evidence="2 3">
    <name type="scientific">Fermentimonas caenicola</name>
    <dbReference type="NCBI Taxonomy" id="1562970"/>
    <lineage>
        <taxon>Bacteria</taxon>
        <taxon>Pseudomonadati</taxon>
        <taxon>Bacteroidota</taxon>
        <taxon>Bacteroidia</taxon>
        <taxon>Bacteroidales</taxon>
        <taxon>Dysgonomonadaceae</taxon>
        <taxon>Fermentimonas</taxon>
    </lineage>
</organism>
<dbReference type="CDD" id="cd07712">
    <property type="entry name" value="MBLAC2-like_MBL-fold"/>
    <property type="match status" value="1"/>
</dbReference>
<dbReference type="PANTHER" id="PTHR42951:SF22">
    <property type="entry name" value="METALLO BETA-LACTAMASE SUPERFAMILY LIPOPROTEIN"/>
    <property type="match status" value="1"/>
</dbReference>
<gene>
    <name evidence="2" type="ORF">ING2E5B_0911</name>
</gene>
<dbReference type="SUPFAM" id="SSF56281">
    <property type="entry name" value="Metallo-hydrolase/oxidoreductase"/>
    <property type="match status" value="1"/>
</dbReference>
<dbReference type="InterPro" id="IPR050855">
    <property type="entry name" value="NDM-1-like"/>
</dbReference>
<dbReference type="PANTHER" id="PTHR42951">
    <property type="entry name" value="METALLO-BETA-LACTAMASE DOMAIN-CONTAINING"/>
    <property type="match status" value="1"/>
</dbReference>
<feature type="domain" description="Metallo-beta-lactamase" evidence="1">
    <location>
        <begin position="52"/>
        <end position="214"/>
    </location>
</feature>
<dbReference type="KEGG" id="pbt:ING2E5B_0911"/>
<evidence type="ECO:0000313" key="3">
    <source>
        <dbReference type="Proteomes" id="UP000032417"/>
    </source>
</evidence>
<name>A0A098BZS7_9BACT</name>
<sequence>MKRKCSLNKIIVSFIYLMLVIQVTAAQELFKNEELTISKLEDKTWVVETNDLTTMYILEGDNQAMLIDTGTKCKSLDKIVREITQKPLTVVLTHNHRDHAGNIHYFEQVYMHPSDTTVAVNIQFEGEYKWMADGDVFDLGGRKIEVYLMPGHTPGSVVFVDKSINAAFTGDAFGSGQVWLQLRPHVPMSEYYASCVRMEKIMNEHNISKLYVGHYPHVKRPMDLSYLIDMKTLAKEISEGNFSEAKDYPNMGLDISCENPKIAANGQSMIVFDPENIN</sequence>
<dbReference type="Pfam" id="PF00753">
    <property type="entry name" value="Lactamase_B"/>
    <property type="match status" value="1"/>
</dbReference>